<comment type="caution">
    <text evidence="1">The sequence shown here is derived from an EMBL/GenBank/DDBJ whole genome shotgun (WGS) entry which is preliminary data.</text>
</comment>
<evidence type="ECO:0000313" key="1">
    <source>
        <dbReference type="EMBL" id="NKE69640.1"/>
    </source>
</evidence>
<dbReference type="RefSeq" id="WP_168057932.1">
    <property type="nucleotide sequence ID" value="NZ_VTOW01000001.1"/>
</dbReference>
<proteinExistence type="predicted"/>
<dbReference type="AlphaFoldDB" id="A0A7X6I9R3"/>
<reference evidence="1 2" key="1">
    <citation type="journal article" date="2020" name="Nature">
        <title>Bacterial chemolithoautotrophy via manganese oxidation.</title>
        <authorList>
            <person name="Yu H."/>
            <person name="Leadbetter J.R."/>
        </authorList>
    </citation>
    <scope>NUCLEOTIDE SEQUENCE [LARGE SCALE GENOMIC DNA]</scope>
    <source>
        <strain evidence="1 2">Mn-1</strain>
    </source>
</reference>
<dbReference type="Proteomes" id="UP000534783">
    <property type="component" value="Unassembled WGS sequence"/>
</dbReference>
<dbReference type="EMBL" id="VTOW01000001">
    <property type="protein sequence ID" value="NKE69640.1"/>
    <property type="molecule type" value="Genomic_DNA"/>
</dbReference>
<name>A0A7X6I9R3_9BACT</name>
<organism evidence="1 2">
    <name type="scientific">Candidatus Manganitrophus noduliformans</name>
    <dbReference type="NCBI Taxonomy" id="2606439"/>
    <lineage>
        <taxon>Bacteria</taxon>
        <taxon>Pseudomonadati</taxon>
        <taxon>Nitrospirota</taxon>
        <taxon>Nitrospiria</taxon>
        <taxon>Candidatus Troglogloeales</taxon>
        <taxon>Candidatus Manganitrophaceae</taxon>
        <taxon>Candidatus Manganitrophus</taxon>
    </lineage>
</organism>
<sequence length="82" mass="9246">MSTQQEKGQQKEMLRLVTALRELLPDLLLTFGAVERLHPPPDLLARIAALRTKLEGVAEEARRLEEAADCMPAAERGRQQRL</sequence>
<protein>
    <submittedName>
        <fullName evidence="1">Uncharacterized protein</fullName>
    </submittedName>
</protein>
<accession>A0A7X6I9R3</accession>
<gene>
    <name evidence="1" type="ORF">MNODULE_02620</name>
</gene>
<evidence type="ECO:0000313" key="2">
    <source>
        <dbReference type="Proteomes" id="UP000534783"/>
    </source>
</evidence>
<keyword evidence="2" id="KW-1185">Reference proteome</keyword>